<comment type="function">
    <text evidence="8">Catalyzes the condensation of pantoate with beta-alanine in an ATP-dependent reaction via a pantoyl-adenylate intermediate.</text>
</comment>
<organism evidence="9 10">
    <name type="scientific">Iodidimonas gelatinilytica</name>
    <dbReference type="NCBI Taxonomy" id="1236966"/>
    <lineage>
        <taxon>Bacteria</taxon>
        <taxon>Pseudomonadati</taxon>
        <taxon>Pseudomonadota</taxon>
        <taxon>Alphaproteobacteria</taxon>
        <taxon>Iodidimonadales</taxon>
        <taxon>Iodidimonadaceae</taxon>
        <taxon>Iodidimonas</taxon>
    </lineage>
</organism>
<evidence type="ECO:0000256" key="3">
    <source>
        <dbReference type="ARBA" id="ARBA00022598"/>
    </source>
</evidence>
<dbReference type="GO" id="GO:0015940">
    <property type="term" value="P:pantothenate biosynthetic process"/>
    <property type="evidence" value="ECO:0007669"/>
    <property type="project" value="UniProtKB-UniRule"/>
</dbReference>
<dbReference type="UniPathway" id="UPA00028">
    <property type="reaction ID" value="UER00005"/>
</dbReference>
<feature type="binding site" evidence="8">
    <location>
        <begin position="164"/>
        <end position="167"/>
    </location>
    <ligand>
        <name>ATP</name>
        <dbReference type="ChEBI" id="CHEBI:30616"/>
    </ligand>
</feature>
<keyword evidence="5 8" id="KW-0547">Nucleotide-binding</keyword>
<feature type="active site" description="Proton donor" evidence="8">
    <location>
        <position position="54"/>
    </location>
</feature>
<dbReference type="InterPro" id="IPR003721">
    <property type="entry name" value="Pantoate_ligase"/>
</dbReference>
<evidence type="ECO:0000256" key="1">
    <source>
        <dbReference type="ARBA" id="ARBA00004990"/>
    </source>
</evidence>
<dbReference type="GO" id="GO:0005829">
    <property type="term" value="C:cytosol"/>
    <property type="evidence" value="ECO:0007669"/>
    <property type="project" value="TreeGrafter"/>
</dbReference>
<dbReference type="SUPFAM" id="SSF52374">
    <property type="entry name" value="Nucleotidylyl transferase"/>
    <property type="match status" value="1"/>
</dbReference>
<comment type="miscellaneous">
    <text evidence="8">The reaction proceeds by a bi uni uni bi ping pong mechanism.</text>
</comment>
<evidence type="ECO:0000313" key="10">
    <source>
        <dbReference type="Proteomes" id="UP000325187"/>
    </source>
</evidence>
<dbReference type="GO" id="GO:0005524">
    <property type="term" value="F:ATP binding"/>
    <property type="evidence" value="ECO:0007669"/>
    <property type="project" value="UniProtKB-KW"/>
</dbReference>
<dbReference type="HAMAP" id="MF_00158">
    <property type="entry name" value="PanC"/>
    <property type="match status" value="1"/>
</dbReference>
<dbReference type="NCBIfam" id="TIGR00125">
    <property type="entry name" value="cyt_tran_rel"/>
    <property type="match status" value="1"/>
</dbReference>
<protein>
    <recommendedName>
        <fullName evidence="8">Pantothenate synthetase</fullName>
        <shortName evidence="8">PS</shortName>
        <ecNumber evidence="8">6.3.2.1</ecNumber>
    </recommendedName>
    <alternativeName>
        <fullName evidence="8">Pantoate--beta-alanine ligase</fullName>
    </alternativeName>
    <alternativeName>
        <fullName evidence="8">Pantoate-activating enzyme</fullName>
    </alternativeName>
</protein>
<comment type="similarity">
    <text evidence="2 8">Belongs to the pantothenate synthetase family.</text>
</comment>
<feature type="binding site" evidence="8">
    <location>
        <begin position="47"/>
        <end position="54"/>
    </location>
    <ligand>
        <name>ATP</name>
        <dbReference type="ChEBI" id="CHEBI:30616"/>
    </ligand>
</feature>
<sequence>MTTQVKAPAKSGAPQGATAVVRTVADLRAHVAAWHGQGLRVGLVPTMGALHHGHLSLIDRLADHVDRVIVSIFVNPAQFGPNEDFSAYPRREAQDLAALETVGADLAYLPDVKVMYPQGFRTNIHVKGLSEGLEGDVRPGHFDGVATVVMKLLMQSQCDCAIFGEKDFQQFAVLRRLVIDLDLPVEIVAGPIIREPDGLAASSRNVYLNAEQRSIAGQFNLVLADLRRRAMAGEDLRILEQEGEKALLAKGFDRVDYVRFCNAESLEMAEDLTAPVQLLAVAVLGKTRLLDNVQIG</sequence>
<comment type="catalytic activity">
    <reaction evidence="7 8">
        <text>(R)-pantoate + beta-alanine + ATP = (R)-pantothenate + AMP + diphosphate + H(+)</text>
        <dbReference type="Rhea" id="RHEA:10912"/>
        <dbReference type="ChEBI" id="CHEBI:15378"/>
        <dbReference type="ChEBI" id="CHEBI:15980"/>
        <dbReference type="ChEBI" id="CHEBI:29032"/>
        <dbReference type="ChEBI" id="CHEBI:30616"/>
        <dbReference type="ChEBI" id="CHEBI:33019"/>
        <dbReference type="ChEBI" id="CHEBI:57966"/>
        <dbReference type="ChEBI" id="CHEBI:456215"/>
        <dbReference type="EC" id="6.3.2.1"/>
    </reaction>
</comment>
<evidence type="ECO:0000256" key="6">
    <source>
        <dbReference type="ARBA" id="ARBA00022840"/>
    </source>
</evidence>
<proteinExistence type="inferred from homology"/>
<feature type="binding site" evidence="8">
    <location>
        <position position="170"/>
    </location>
    <ligand>
        <name>(R)-pantoate</name>
        <dbReference type="ChEBI" id="CHEBI:15980"/>
    </ligand>
</feature>
<dbReference type="Gene3D" id="3.40.50.620">
    <property type="entry name" value="HUPs"/>
    <property type="match status" value="1"/>
</dbReference>
<evidence type="ECO:0000256" key="2">
    <source>
        <dbReference type="ARBA" id="ARBA00009256"/>
    </source>
</evidence>
<accession>A0A5A7MZC5</accession>
<dbReference type="PANTHER" id="PTHR21299:SF1">
    <property type="entry name" value="PANTOATE--BETA-ALANINE LIGASE"/>
    <property type="match status" value="1"/>
</dbReference>
<name>A0A5A7MZC5_9PROT</name>
<dbReference type="AlphaFoldDB" id="A0A5A7MZC5"/>
<dbReference type="InterPro" id="IPR014729">
    <property type="entry name" value="Rossmann-like_a/b/a_fold"/>
</dbReference>
<feature type="binding site" evidence="8">
    <location>
        <begin position="201"/>
        <end position="204"/>
    </location>
    <ligand>
        <name>ATP</name>
        <dbReference type="ChEBI" id="CHEBI:30616"/>
    </ligand>
</feature>
<keyword evidence="4 8" id="KW-0566">Pantothenate biosynthesis</keyword>
<keyword evidence="10" id="KW-1185">Reference proteome</keyword>
<keyword evidence="3 8" id="KW-0436">Ligase</keyword>
<feature type="binding site" evidence="8">
    <location>
        <position position="78"/>
    </location>
    <ligand>
        <name>(R)-pantoate</name>
        <dbReference type="ChEBI" id="CHEBI:15980"/>
    </ligand>
</feature>
<dbReference type="PANTHER" id="PTHR21299">
    <property type="entry name" value="CYTIDYLATE KINASE/PANTOATE-BETA-ALANINE LIGASE"/>
    <property type="match status" value="1"/>
</dbReference>
<comment type="pathway">
    <text evidence="1 8">Cofactor biosynthesis; (R)-pantothenate biosynthesis; (R)-pantothenate from (R)-pantoate and beta-alanine: step 1/1.</text>
</comment>
<evidence type="ECO:0000256" key="5">
    <source>
        <dbReference type="ARBA" id="ARBA00022741"/>
    </source>
</evidence>
<dbReference type="InterPro" id="IPR042176">
    <property type="entry name" value="Pantoate_ligase_C"/>
</dbReference>
<comment type="subunit">
    <text evidence="8">Homodimer.</text>
</comment>
<dbReference type="InterPro" id="IPR004821">
    <property type="entry name" value="Cyt_trans-like"/>
</dbReference>
<gene>
    <name evidence="8 9" type="primary">panC</name>
    <name evidence="9" type="ORF">JCM17845_19850</name>
</gene>
<comment type="caution">
    <text evidence="9">The sequence shown here is derived from an EMBL/GenBank/DDBJ whole genome shotgun (WGS) entry which is preliminary data.</text>
</comment>
<evidence type="ECO:0000256" key="4">
    <source>
        <dbReference type="ARBA" id="ARBA00022655"/>
    </source>
</evidence>
<dbReference type="RefSeq" id="WP_150002485.1">
    <property type="nucleotide sequence ID" value="NZ_BKCM01000009.1"/>
</dbReference>
<keyword evidence="6 8" id="KW-0067">ATP-binding</keyword>
<dbReference type="EC" id="6.3.2.1" evidence="8"/>
<feature type="binding site" evidence="8">
    <location>
        <position position="193"/>
    </location>
    <ligand>
        <name>ATP</name>
        <dbReference type="ChEBI" id="CHEBI:30616"/>
    </ligand>
</feature>
<evidence type="ECO:0000313" key="9">
    <source>
        <dbReference type="EMBL" id="GER01362.1"/>
    </source>
</evidence>
<evidence type="ECO:0000256" key="7">
    <source>
        <dbReference type="ARBA" id="ARBA00048258"/>
    </source>
</evidence>
<evidence type="ECO:0000256" key="8">
    <source>
        <dbReference type="HAMAP-Rule" id="MF_00158"/>
    </source>
</evidence>
<dbReference type="EMBL" id="BKCM01000009">
    <property type="protein sequence ID" value="GER01362.1"/>
    <property type="molecule type" value="Genomic_DNA"/>
</dbReference>
<dbReference type="GO" id="GO:0004592">
    <property type="term" value="F:pantoate-beta-alanine ligase activity"/>
    <property type="evidence" value="ECO:0007669"/>
    <property type="project" value="UniProtKB-UniRule"/>
</dbReference>
<dbReference type="Pfam" id="PF02569">
    <property type="entry name" value="Pantoate_ligase"/>
    <property type="match status" value="1"/>
</dbReference>
<dbReference type="Proteomes" id="UP000325187">
    <property type="component" value="Unassembled WGS sequence"/>
</dbReference>
<reference evidence="9 10" key="1">
    <citation type="submission" date="2019-09" db="EMBL/GenBank/DDBJ databases">
        <title>NBRP : Genome information of microbial organism related human and environment.</title>
        <authorList>
            <person name="Hattori M."/>
            <person name="Oshima K."/>
            <person name="Inaba H."/>
            <person name="Suda W."/>
            <person name="Sakamoto M."/>
            <person name="Iino T."/>
            <person name="Kitahara M."/>
            <person name="Oshida Y."/>
            <person name="Iida T."/>
            <person name="Kudo T."/>
            <person name="Itoh T."/>
            <person name="Ohkuma M."/>
        </authorList>
    </citation>
    <scope>NUCLEOTIDE SEQUENCE [LARGE SCALE GENOMIC DNA]</scope>
    <source>
        <strain evidence="9 10">Mie-1</strain>
    </source>
</reference>
<keyword evidence="8" id="KW-0963">Cytoplasm</keyword>
<dbReference type="Gene3D" id="3.30.1300.10">
    <property type="entry name" value="Pantoate-beta-alanine ligase, C-terminal domain"/>
    <property type="match status" value="1"/>
</dbReference>
<dbReference type="CDD" id="cd00560">
    <property type="entry name" value="PanC"/>
    <property type="match status" value="1"/>
</dbReference>
<dbReference type="NCBIfam" id="TIGR00018">
    <property type="entry name" value="panC"/>
    <property type="match status" value="1"/>
</dbReference>
<feature type="binding site" evidence="8">
    <location>
        <position position="78"/>
    </location>
    <ligand>
        <name>beta-alanine</name>
        <dbReference type="ChEBI" id="CHEBI:57966"/>
    </ligand>
</feature>
<comment type="subcellular location">
    <subcellularLocation>
        <location evidence="8">Cytoplasm</location>
    </subcellularLocation>
</comment>